<comment type="caution">
    <text evidence="1">The sequence shown here is derived from an EMBL/GenBank/DDBJ whole genome shotgun (WGS) entry which is preliminary data.</text>
</comment>
<protein>
    <recommendedName>
        <fullName evidence="3">Alpha/beta hydrolase</fullName>
    </recommendedName>
</protein>
<reference evidence="1" key="1">
    <citation type="submission" date="2023-02" db="EMBL/GenBank/DDBJ databases">
        <title>Description of Roseinatronobacter alkalisoli sp. nov., an alkaliphilic bacerium isolated from soda soil.</title>
        <authorList>
            <person name="Wei W."/>
        </authorList>
    </citation>
    <scope>NUCLEOTIDE SEQUENCE</scope>
    <source>
        <strain evidence="1">HJB301</strain>
    </source>
</reference>
<sequence>MLLFFMSQHRAASEPQPPDFNPSTEPALLVSSFDELRPAANNPLIVTGYPGDGLQPLRYSET</sequence>
<dbReference type="RefSeq" id="WP_274354119.1">
    <property type="nucleotide sequence ID" value="NZ_JAQZSM010000034.1"/>
</dbReference>
<accession>A0ABT5TEB5</accession>
<proteinExistence type="predicted"/>
<name>A0ABT5TEB5_9RHOB</name>
<keyword evidence="2" id="KW-1185">Reference proteome</keyword>
<dbReference type="Proteomes" id="UP001431784">
    <property type="component" value="Unassembled WGS sequence"/>
</dbReference>
<organism evidence="1 2">
    <name type="scientific">Roseinatronobacter alkalisoli</name>
    <dbReference type="NCBI Taxonomy" id="3028235"/>
    <lineage>
        <taxon>Bacteria</taxon>
        <taxon>Pseudomonadati</taxon>
        <taxon>Pseudomonadota</taxon>
        <taxon>Alphaproteobacteria</taxon>
        <taxon>Rhodobacterales</taxon>
        <taxon>Paracoccaceae</taxon>
        <taxon>Roseinatronobacter</taxon>
    </lineage>
</organism>
<evidence type="ECO:0008006" key="3">
    <source>
        <dbReference type="Google" id="ProtNLM"/>
    </source>
</evidence>
<gene>
    <name evidence="1" type="ORF">PUT78_20505</name>
</gene>
<dbReference type="EMBL" id="JAQZSM010000034">
    <property type="protein sequence ID" value="MDD7973450.1"/>
    <property type="molecule type" value="Genomic_DNA"/>
</dbReference>
<evidence type="ECO:0000313" key="1">
    <source>
        <dbReference type="EMBL" id="MDD7973450.1"/>
    </source>
</evidence>
<evidence type="ECO:0000313" key="2">
    <source>
        <dbReference type="Proteomes" id="UP001431784"/>
    </source>
</evidence>